<accession>A0A2H3C459</accession>
<keyword evidence="3" id="KW-1185">Reference proteome</keyword>
<proteinExistence type="predicted"/>
<dbReference type="AlphaFoldDB" id="A0A2H3C459"/>
<dbReference type="EMBL" id="KZ293415">
    <property type="protein sequence ID" value="PBK77841.1"/>
    <property type="molecule type" value="Genomic_DNA"/>
</dbReference>
<dbReference type="STRING" id="1076256.A0A2H3C459"/>
<protein>
    <submittedName>
        <fullName evidence="2">Uncharacterized protein</fullName>
    </submittedName>
</protein>
<organism evidence="2 3">
    <name type="scientific">Armillaria solidipes</name>
    <dbReference type="NCBI Taxonomy" id="1076256"/>
    <lineage>
        <taxon>Eukaryota</taxon>
        <taxon>Fungi</taxon>
        <taxon>Dikarya</taxon>
        <taxon>Basidiomycota</taxon>
        <taxon>Agaricomycotina</taxon>
        <taxon>Agaricomycetes</taxon>
        <taxon>Agaricomycetidae</taxon>
        <taxon>Agaricales</taxon>
        <taxon>Marasmiineae</taxon>
        <taxon>Physalacriaceae</taxon>
        <taxon>Armillaria</taxon>
    </lineage>
</organism>
<reference evidence="3" key="1">
    <citation type="journal article" date="2017" name="Nat. Ecol. Evol.">
        <title>Genome expansion and lineage-specific genetic innovations in the forest pathogenic fungi Armillaria.</title>
        <authorList>
            <person name="Sipos G."/>
            <person name="Prasanna A.N."/>
            <person name="Walter M.C."/>
            <person name="O'Connor E."/>
            <person name="Balint B."/>
            <person name="Krizsan K."/>
            <person name="Kiss B."/>
            <person name="Hess J."/>
            <person name="Varga T."/>
            <person name="Slot J."/>
            <person name="Riley R."/>
            <person name="Boka B."/>
            <person name="Rigling D."/>
            <person name="Barry K."/>
            <person name="Lee J."/>
            <person name="Mihaltcheva S."/>
            <person name="LaButti K."/>
            <person name="Lipzen A."/>
            <person name="Waldron R."/>
            <person name="Moloney N.M."/>
            <person name="Sperisen C."/>
            <person name="Kredics L."/>
            <person name="Vagvoelgyi C."/>
            <person name="Patrignani A."/>
            <person name="Fitzpatrick D."/>
            <person name="Nagy I."/>
            <person name="Doyle S."/>
            <person name="Anderson J.B."/>
            <person name="Grigoriev I.V."/>
            <person name="Gueldener U."/>
            <person name="Muensterkoetter M."/>
            <person name="Nagy L.G."/>
        </authorList>
    </citation>
    <scope>NUCLEOTIDE SEQUENCE [LARGE SCALE GENOMIC DNA]</scope>
    <source>
        <strain evidence="3">28-4</strain>
    </source>
</reference>
<evidence type="ECO:0000256" key="1">
    <source>
        <dbReference type="SAM" id="MobiDB-lite"/>
    </source>
</evidence>
<feature type="region of interest" description="Disordered" evidence="1">
    <location>
        <begin position="308"/>
        <end position="338"/>
    </location>
</feature>
<gene>
    <name evidence="2" type="ORF">ARMSODRAFT_968134</name>
</gene>
<dbReference type="Proteomes" id="UP000218334">
    <property type="component" value="Unassembled WGS sequence"/>
</dbReference>
<name>A0A2H3C459_9AGAR</name>
<evidence type="ECO:0000313" key="3">
    <source>
        <dbReference type="Proteomes" id="UP000218334"/>
    </source>
</evidence>
<sequence length="338" mass="37913">MRTELNSLTTLSLNKIWLQLRDQLVREKYLAGNMGCMTSSRHIPYYQNTVHVPRHLRPAAIVEYPMLHQPRGPIQKSQMSGSVPLPSDAPEFSWVIIALYHVATYMDNGIAGITTFTMIPSLSLPAFTLATTSPVWARYDAVDNAQMFVGNKDQVYILDKAEGNVTQVSGHPAWNIDTPEVIVRDVKTTVSCLSGMHLLCGSFVPFCGNRAVGSDELFPQLLIASIKDSESQLRIEELWLTIASAVEAQLALARQQISQRQALDAEMNDLSALRVFLDRQFETVHFQMVDRQDQDPEDITMLVRAAEELKAPDTPSPTLLSVDVYQRDHTLDQTDQEQ</sequence>
<evidence type="ECO:0000313" key="2">
    <source>
        <dbReference type="EMBL" id="PBK77841.1"/>
    </source>
</evidence>